<feature type="domain" description="Helix-hairpin-helix DNA-binding motif class 1" evidence="7">
    <location>
        <begin position="72"/>
        <end position="91"/>
    </location>
</feature>
<feature type="region of interest" description="Domain III" evidence="6">
    <location>
        <begin position="148"/>
        <end position="198"/>
    </location>
</feature>
<evidence type="ECO:0000259" key="7">
    <source>
        <dbReference type="SMART" id="SM00278"/>
    </source>
</evidence>
<dbReference type="CDD" id="cd14332">
    <property type="entry name" value="UBA_RuvA_C"/>
    <property type="match status" value="1"/>
</dbReference>
<evidence type="ECO:0000313" key="9">
    <source>
        <dbReference type="EMBL" id="MRI84842.1"/>
    </source>
</evidence>
<comment type="domain">
    <text evidence="6">Has three domains with a flexible linker between the domains II and III and assumes an 'L' shape. Domain III is highly mobile and contacts RuvB.</text>
</comment>
<proteinExistence type="inferred from homology"/>
<comment type="caution">
    <text evidence="6">Lacks conserved residue(s) required for the propagation of feature annotation.</text>
</comment>
<reference evidence="11 13" key="2">
    <citation type="submission" date="2019-11" db="EMBL/GenBank/DDBJ databases">
        <title>Characterisation of Fundicoccus ignavus gen. nov. sp. nov., a novel genus of the family Aerococcaceae isolated from bulk tank milk.</title>
        <authorList>
            <person name="Siebert A."/>
            <person name="Huptas C."/>
            <person name="Wenning M."/>
            <person name="Scherer S."/>
            <person name="Doll E.V."/>
        </authorList>
    </citation>
    <scope>NUCLEOTIDE SEQUENCE [LARGE SCALE GENOMIC DNA]</scope>
    <source>
        <strain evidence="8 13">DSM 109653</strain>
        <strain evidence="9 11">WS4759</strain>
    </source>
</reference>
<comment type="function">
    <text evidence="6">The RuvA-RuvB-RuvC complex processes Holliday junction (HJ) DNA during genetic recombination and DNA repair, while the RuvA-RuvB complex plays an important role in the rescue of blocked DNA replication forks via replication fork reversal (RFR). RuvA specifically binds to HJ cruciform DNA, conferring on it an open structure. The RuvB hexamer acts as an ATP-dependent pump, pulling dsDNA into and through the RuvAB complex. HJ branch migration allows RuvC to scan DNA until it finds its consensus sequence, where it cleaves and resolves the cruciform DNA.</text>
</comment>
<dbReference type="Pfam" id="PF07499">
    <property type="entry name" value="RuvA_C"/>
    <property type="match status" value="1"/>
</dbReference>
<keyword evidence="11" id="KW-1185">Reference proteome</keyword>
<dbReference type="Proteomes" id="UP000430975">
    <property type="component" value="Unassembled WGS sequence"/>
</dbReference>
<dbReference type="EMBL" id="WJQT01000002">
    <property type="protein sequence ID" value="MRJ46530.1"/>
    <property type="molecule type" value="Genomic_DNA"/>
</dbReference>
<dbReference type="SUPFAM" id="SSF50249">
    <property type="entry name" value="Nucleic acid-binding proteins"/>
    <property type="match status" value="1"/>
</dbReference>
<evidence type="ECO:0000256" key="2">
    <source>
        <dbReference type="ARBA" id="ARBA00022763"/>
    </source>
</evidence>
<dbReference type="EMBL" id="WJQR01000001">
    <property type="protein sequence ID" value="MRI80608.1"/>
    <property type="molecule type" value="Genomic_DNA"/>
</dbReference>
<keyword evidence="4 6" id="KW-0233">DNA recombination</keyword>
<keyword evidence="9" id="KW-0378">Hydrolase</keyword>
<evidence type="ECO:0000256" key="3">
    <source>
        <dbReference type="ARBA" id="ARBA00023125"/>
    </source>
</evidence>
<keyword evidence="5 6" id="KW-0234">DNA repair</keyword>
<name>A0A6I2GG98_9LACT</name>
<dbReference type="Pfam" id="PF14520">
    <property type="entry name" value="HHH_5"/>
    <property type="match status" value="1"/>
</dbReference>
<comment type="caution">
    <text evidence="9">The sequence shown here is derived from an EMBL/GenBank/DDBJ whole genome shotgun (WGS) entry which is preliminary data.</text>
</comment>
<dbReference type="InterPro" id="IPR013849">
    <property type="entry name" value="DNA_helicase_Holl-junc_RuvA_I"/>
</dbReference>
<reference evidence="10 12" key="1">
    <citation type="submission" date="2019-11" db="EMBL/GenBank/DDBJ databases">
        <title>Characterisation of Fundicoccus ignavus gen. nov. sp. nov., a novel genus of the family Aerococcaceae from bulk tank milk.</title>
        <authorList>
            <person name="Siebert A."/>
            <person name="Huptas C."/>
            <person name="Wenning M."/>
            <person name="Scherer S."/>
            <person name="Doll E.V."/>
        </authorList>
    </citation>
    <scope>NUCLEOTIDE SEQUENCE [LARGE SCALE GENOMIC DNA]</scope>
    <source>
        <strain evidence="10 12">DSM 109652</strain>
    </source>
</reference>
<dbReference type="HAMAP" id="MF_00031">
    <property type="entry name" value="DNA_HJ_migration_RuvA"/>
    <property type="match status" value="1"/>
</dbReference>
<dbReference type="Gene3D" id="1.10.150.20">
    <property type="entry name" value="5' to 3' exonuclease, C-terminal subdomain"/>
    <property type="match status" value="1"/>
</dbReference>
<evidence type="ECO:0000313" key="13">
    <source>
        <dbReference type="Proteomes" id="UP000469870"/>
    </source>
</evidence>
<evidence type="ECO:0000313" key="10">
    <source>
        <dbReference type="EMBL" id="MRJ46530.1"/>
    </source>
</evidence>
<dbReference type="GO" id="GO:0006281">
    <property type="term" value="P:DNA repair"/>
    <property type="evidence" value="ECO:0007669"/>
    <property type="project" value="UniProtKB-UniRule"/>
</dbReference>
<dbReference type="GO" id="GO:0005524">
    <property type="term" value="F:ATP binding"/>
    <property type="evidence" value="ECO:0007669"/>
    <property type="project" value="InterPro"/>
</dbReference>
<evidence type="ECO:0000313" key="11">
    <source>
        <dbReference type="Proteomes" id="UP000430975"/>
    </source>
</evidence>
<dbReference type="GO" id="GO:0006310">
    <property type="term" value="P:DNA recombination"/>
    <property type="evidence" value="ECO:0007669"/>
    <property type="project" value="UniProtKB-UniRule"/>
</dbReference>
<comment type="similarity">
    <text evidence="6">Belongs to the RuvA family.</text>
</comment>
<dbReference type="SMART" id="SM00278">
    <property type="entry name" value="HhH1"/>
    <property type="match status" value="2"/>
</dbReference>
<keyword evidence="3 6" id="KW-0238">DNA-binding</keyword>
<dbReference type="NCBIfam" id="TIGR00084">
    <property type="entry name" value="ruvA"/>
    <property type="match status" value="1"/>
</dbReference>
<dbReference type="AlphaFoldDB" id="A0A6I2GG98"/>
<accession>A0A6I2GG98</accession>
<dbReference type="Pfam" id="PF01330">
    <property type="entry name" value="RuvA_N"/>
    <property type="match status" value="1"/>
</dbReference>
<keyword evidence="1 6" id="KW-0963">Cytoplasm</keyword>
<dbReference type="GO" id="GO:0016787">
    <property type="term" value="F:hydrolase activity"/>
    <property type="evidence" value="ECO:0007669"/>
    <property type="project" value="UniProtKB-KW"/>
</dbReference>
<dbReference type="GO" id="GO:0000400">
    <property type="term" value="F:four-way junction DNA binding"/>
    <property type="evidence" value="ECO:0007669"/>
    <property type="project" value="UniProtKB-UniRule"/>
</dbReference>
<dbReference type="InterPro" id="IPR000085">
    <property type="entry name" value="RuvA"/>
</dbReference>
<dbReference type="InterPro" id="IPR010994">
    <property type="entry name" value="RuvA_2-like"/>
</dbReference>
<dbReference type="EMBL" id="WJQS01000002">
    <property type="protein sequence ID" value="MRI84842.1"/>
    <property type="molecule type" value="Genomic_DNA"/>
</dbReference>
<dbReference type="InterPro" id="IPR012340">
    <property type="entry name" value="NA-bd_OB-fold"/>
</dbReference>
<evidence type="ECO:0000256" key="5">
    <source>
        <dbReference type="ARBA" id="ARBA00023204"/>
    </source>
</evidence>
<dbReference type="Gene3D" id="2.40.50.140">
    <property type="entry name" value="Nucleic acid-binding proteins"/>
    <property type="match status" value="1"/>
</dbReference>
<comment type="subcellular location">
    <subcellularLocation>
        <location evidence="6">Cytoplasm</location>
    </subcellularLocation>
</comment>
<evidence type="ECO:0000256" key="1">
    <source>
        <dbReference type="ARBA" id="ARBA00022490"/>
    </source>
</evidence>
<dbReference type="Proteomes" id="UP000440066">
    <property type="component" value="Unassembled WGS sequence"/>
</dbReference>
<dbReference type="RefSeq" id="WP_153831626.1">
    <property type="nucleotide sequence ID" value="NZ_WJQR01000001.1"/>
</dbReference>
<evidence type="ECO:0000313" key="8">
    <source>
        <dbReference type="EMBL" id="MRI80608.1"/>
    </source>
</evidence>
<dbReference type="GO" id="GO:0048476">
    <property type="term" value="C:Holliday junction resolvase complex"/>
    <property type="evidence" value="ECO:0007669"/>
    <property type="project" value="UniProtKB-UniRule"/>
</dbReference>
<protein>
    <recommendedName>
        <fullName evidence="6">Holliday junction branch migration complex subunit RuvA</fullName>
    </recommendedName>
</protein>
<sequence length="198" mass="22432">MYEFIEGDLVHIHPTYLVLQANGIGYQLYCANPYRWQEYLAQKVKIFVELIVREDSMTLYGFKELSEKQLFLTLNKVSGIGPKSAMSILALDDHQGLVEAIEASDSKYLMKFPGVGKKTAQQMILDLQGTLDFAENFSENKVDNQAAKNKQLLDEVFEALLGLGYSQREIKRIEKPLGEAVFETTQEALSIAFKLLIK</sequence>
<gene>
    <name evidence="6 9" type="primary">ruvA</name>
    <name evidence="10" type="ORF">GF867_02970</name>
    <name evidence="9" type="ORF">GIY09_02870</name>
    <name evidence="8" type="ORF">GIY11_00990</name>
</gene>
<organism evidence="9 11">
    <name type="scientific">Fundicoccus ignavus</name>
    <dbReference type="NCBI Taxonomy" id="2664442"/>
    <lineage>
        <taxon>Bacteria</taxon>
        <taxon>Bacillati</taxon>
        <taxon>Bacillota</taxon>
        <taxon>Bacilli</taxon>
        <taxon>Lactobacillales</taxon>
        <taxon>Aerococcaceae</taxon>
        <taxon>Fundicoccus</taxon>
    </lineage>
</organism>
<dbReference type="SUPFAM" id="SSF47781">
    <property type="entry name" value="RuvA domain 2-like"/>
    <property type="match status" value="1"/>
</dbReference>
<dbReference type="InterPro" id="IPR011114">
    <property type="entry name" value="RuvA_C"/>
</dbReference>
<dbReference type="GO" id="GO:0009379">
    <property type="term" value="C:Holliday junction helicase complex"/>
    <property type="evidence" value="ECO:0007669"/>
    <property type="project" value="InterPro"/>
</dbReference>
<comment type="subunit">
    <text evidence="6">Homotetramer. Forms an RuvA(8)-RuvB(12)-Holliday junction (HJ) complex. HJ DNA is sandwiched between 2 RuvA tetramers; dsDNA enters through RuvA and exits via RuvB. An RuvB hexamer assembles on each DNA strand where it exits the tetramer. Each RuvB hexamer is contacted by two RuvA subunits (via domain III) on 2 adjacent RuvB subunits; this complex drives branch migration. In the full resolvosome a probable DNA-RuvA(4)-RuvB(12)-RuvC(2) complex forms which resolves the HJ.</text>
</comment>
<feature type="domain" description="Helix-hairpin-helix DNA-binding motif class 1" evidence="7">
    <location>
        <begin position="107"/>
        <end position="126"/>
    </location>
</feature>
<evidence type="ECO:0000256" key="6">
    <source>
        <dbReference type="HAMAP-Rule" id="MF_00031"/>
    </source>
</evidence>
<dbReference type="GO" id="GO:0009378">
    <property type="term" value="F:four-way junction helicase activity"/>
    <property type="evidence" value="ECO:0007669"/>
    <property type="project" value="InterPro"/>
</dbReference>
<dbReference type="GO" id="GO:0005737">
    <property type="term" value="C:cytoplasm"/>
    <property type="evidence" value="ECO:0007669"/>
    <property type="project" value="UniProtKB-SubCell"/>
</dbReference>
<keyword evidence="2 6" id="KW-0227">DNA damage</keyword>
<evidence type="ECO:0000313" key="12">
    <source>
        <dbReference type="Proteomes" id="UP000440066"/>
    </source>
</evidence>
<evidence type="ECO:0000256" key="4">
    <source>
        <dbReference type="ARBA" id="ARBA00023172"/>
    </source>
</evidence>
<dbReference type="Proteomes" id="UP000469870">
    <property type="component" value="Unassembled WGS sequence"/>
</dbReference>
<dbReference type="InterPro" id="IPR003583">
    <property type="entry name" value="Hlx-hairpin-Hlx_DNA-bd_motif"/>
</dbReference>